<evidence type="ECO:0000313" key="1">
    <source>
        <dbReference type="EMBL" id="SHM05043.1"/>
    </source>
</evidence>
<evidence type="ECO:0000313" key="2">
    <source>
        <dbReference type="Proteomes" id="UP000184305"/>
    </source>
</evidence>
<gene>
    <name evidence="1" type="ORF">SAMN05216288_2916</name>
</gene>
<organism evidence="1 2">
    <name type="scientific">Phytopseudomonas punonensis</name>
    <dbReference type="NCBI Taxonomy" id="1220495"/>
    <lineage>
        <taxon>Bacteria</taxon>
        <taxon>Pseudomonadati</taxon>
        <taxon>Pseudomonadota</taxon>
        <taxon>Gammaproteobacteria</taxon>
        <taxon>Pseudomonadales</taxon>
        <taxon>Pseudomonadaceae</taxon>
        <taxon>Phytopseudomonas</taxon>
    </lineage>
</organism>
<proteinExistence type="predicted"/>
<sequence length="487" mass="51978">MKKKIVFLAATSVFLVGAWTFAAWNAGERLQSAMQQAMARANTGTGTTVVLKDYNRSLFSSRFSLQVSGLPGAAGQPPVEVEGHFGHGPFPWQRLAAGQLEPVLAAGEVDLPHSTGLLAQLPLSDPAAAIGGAAVLNFDGSLDYRVELPALNGSLPSGQRLEASTISISGTQQPGASDFPLQAQLESLRIVNPQGEVALATKNVTLDAALRKGELGWPLGEVRIKVGELRQLLDSPFGPVPLTARQAQFTLRTSEQAPSLDVSLEVDSGESLKIGQNSIGLISAQLSAERLRVNEIRQVLEIYLQPGEPAGQERDPATRQQFADSLVRVVEEQPSLALQRFSWRTLAGNSGGGASLGLMPSRQSDSPATVREKSVNFTLVPVFSAQLSFSKAALLEAAEAVVQASPRGALAAPADKTLMRNELIRHWIESPLAAGVVWQEQETLESELSFGADHRLRVNGETLPLDDEDHAIIWLLGLLPAVNAVLK</sequence>
<protein>
    <submittedName>
        <fullName evidence="1">Uncharacterized conserved protein YdgA, DUF945 family</fullName>
    </submittedName>
</protein>
<reference evidence="2" key="1">
    <citation type="submission" date="2016-11" db="EMBL/GenBank/DDBJ databases">
        <authorList>
            <person name="Varghese N."/>
            <person name="Submissions S."/>
        </authorList>
    </citation>
    <scope>NUCLEOTIDE SEQUENCE [LARGE SCALE GENOMIC DNA]</scope>
    <source>
        <strain evidence="2">CECT 8089</strain>
    </source>
</reference>
<dbReference type="STRING" id="1220495.SAMN05216288_2916"/>
<name>A0A1M7FLZ3_9GAMM</name>
<dbReference type="Pfam" id="PF06097">
    <property type="entry name" value="DUF945"/>
    <property type="match status" value="1"/>
</dbReference>
<dbReference type="AlphaFoldDB" id="A0A1M7FLZ3"/>
<dbReference type="EMBL" id="FRBQ01000003">
    <property type="protein sequence ID" value="SHM05043.1"/>
    <property type="molecule type" value="Genomic_DNA"/>
</dbReference>
<accession>A0A1M7FLZ3</accession>
<dbReference type="Proteomes" id="UP000184305">
    <property type="component" value="Unassembled WGS sequence"/>
</dbReference>
<keyword evidence="2" id="KW-1185">Reference proteome</keyword>
<dbReference type="InterPro" id="IPR010352">
    <property type="entry name" value="DUF945"/>
</dbReference>